<dbReference type="PANTHER" id="PTHR47791">
    <property type="entry name" value="MEIOTICALLY UP-REGULATED GENE 191 PROTEIN"/>
    <property type="match status" value="1"/>
</dbReference>
<dbReference type="AlphaFoldDB" id="A0A386HPA7"/>
<dbReference type="InterPro" id="IPR053169">
    <property type="entry name" value="MUG_Protein"/>
</dbReference>
<sequence>MKLLIICIAAFPMFNYVNLVHAQKTSSSAVCLNRAEDIYSKIWMDYRVSKYPGLFSENYPTEKKTKLDYLQGNKVETKVVSFLWPFSGMLSATNALMHNTSIKEIYKPFLDSLIYGLEQYKDTLRRPFGYQAFPSRFEKADRYYDDNGLVGIEYLEAYFNTGNLLYLQRSKTVFKFIISGWSKELGGGIYWLEGHHDQKPACSNGMALLVALKLYQATKDTYYLNWGMRFYNWMHSNLRNPEGLYYNDKKVANGKVNPTYWTYNSGSVLEASVLLYRFTKEKTYLTEAQLIAKNTYQYFHDSKHDVHLNMRIDLPWFVAVLFRGYEALYQVDKNPAYINAIHSDLDYAWQNTRDQYGFITHDWTANQKEITKSKWLLDEACIAELYARLAFINPKHH</sequence>
<proteinExistence type="predicted"/>
<dbReference type="Proteomes" id="UP000266118">
    <property type="component" value="Chromosome"/>
</dbReference>
<name>A0A386HPA7_9BACT</name>
<keyword evidence="1" id="KW-0732">Signal</keyword>
<accession>A0A386HPA7</accession>
<protein>
    <submittedName>
        <fullName evidence="2">Hydrolase</fullName>
    </submittedName>
</protein>
<dbReference type="GO" id="GO:0016787">
    <property type="term" value="F:hydrolase activity"/>
    <property type="evidence" value="ECO:0007669"/>
    <property type="project" value="UniProtKB-KW"/>
</dbReference>
<dbReference type="InterPro" id="IPR005198">
    <property type="entry name" value="Glyco_hydro_76"/>
</dbReference>
<gene>
    <name evidence="2" type="ORF">D6B99_06720</name>
</gene>
<dbReference type="InterPro" id="IPR008928">
    <property type="entry name" value="6-hairpin_glycosidase_sf"/>
</dbReference>
<reference evidence="2 3" key="1">
    <citation type="submission" date="2018-09" db="EMBL/GenBank/DDBJ databases">
        <title>Arachidicoccus sp. nov., a bacterium isolated from soil.</title>
        <authorList>
            <person name="Weon H.-Y."/>
            <person name="Kwon S.-W."/>
            <person name="Lee S.A."/>
        </authorList>
    </citation>
    <scope>NUCLEOTIDE SEQUENCE [LARGE SCALE GENOMIC DNA]</scope>
    <source>
        <strain evidence="2 3">KIS59-12</strain>
    </source>
</reference>
<keyword evidence="2" id="KW-0378">Hydrolase</keyword>
<feature type="signal peptide" evidence="1">
    <location>
        <begin position="1"/>
        <end position="22"/>
    </location>
</feature>
<dbReference type="Pfam" id="PF03663">
    <property type="entry name" value="Glyco_hydro_76"/>
    <property type="match status" value="1"/>
</dbReference>
<dbReference type="InterPro" id="IPR014512">
    <property type="entry name" value="O_gly_hydro"/>
</dbReference>
<dbReference type="PANTHER" id="PTHR47791:SF4">
    <property type="entry name" value="(PUTATIVE SECRETED PROTEIN)-RELATED"/>
    <property type="match status" value="1"/>
</dbReference>
<feature type="chain" id="PRO_5017250762" evidence="1">
    <location>
        <begin position="23"/>
        <end position="397"/>
    </location>
</feature>
<dbReference type="Gene3D" id="1.50.10.20">
    <property type="match status" value="1"/>
</dbReference>
<evidence type="ECO:0000313" key="2">
    <source>
        <dbReference type="EMBL" id="AYD47330.1"/>
    </source>
</evidence>
<dbReference type="RefSeq" id="WP_119986334.1">
    <property type="nucleotide sequence ID" value="NZ_CP032489.1"/>
</dbReference>
<evidence type="ECO:0000256" key="1">
    <source>
        <dbReference type="SAM" id="SignalP"/>
    </source>
</evidence>
<dbReference type="PIRSF" id="PIRSF021505">
    <property type="entry name" value="O_gly_hdrol"/>
    <property type="match status" value="1"/>
</dbReference>
<dbReference type="SUPFAM" id="SSF48208">
    <property type="entry name" value="Six-hairpin glycosidases"/>
    <property type="match status" value="1"/>
</dbReference>
<organism evidence="2 3">
    <name type="scientific">Arachidicoccus soli</name>
    <dbReference type="NCBI Taxonomy" id="2341117"/>
    <lineage>
        <taxon>Bacteria</taxon>
        <taxon>Pseudomonadati</taxon>
        <taxon>Bacteroidota</taxon>
        <taxon>Chitinophagia</taxon>
        <taxon>Chitinophagales</taxon>
        <taxon>Chitinophagaceae</taxon>
        <taxon>Arachidicoccus</taxon>
    </lineage>
</organism>
<dbReference type="EMBL" id="CP032489">
    <property type="protein sequence ID" value="AYD47330.1"/>
    <property type="molecule type" value="Genomic_DNA"/>
</dbReference>
<dbReference type="GO" id="GO:0005975">
    <property type="term" value="P:carbohydrate metabolic process"/>
    <property type="evidence" value="ECO:0007669"/>
    <property type="project" value="InterPro"/>
</dbReference>
<dbReference type="KEGG" id="ark:D6B99_06720"/>
<keyword evidence="3" id="KW-1185">Reference proteome</keyword>
<dbReference type="OrthoDB" id="2505409at2"/>
<evidence type="ECO:0000313" key="3">
    <source>
        <dbReference type="Proteomes" id="UP000266118"/>
    </source>
</evidence>